<keyword evidence="4" id="KW-1185">Reference proteome</keyword>
<feature type="signal peptide" evidence="1">
    <location>
        <begin position="1"/>
        <end position="29"/>
    </location>
</feature>
<evidence type="ECO:0000256" key="1">
    <source>
        <dbReference type="SAM" id="SignalP"/>
    </source>
</evidence>
<dbReference type="Proteomes" id="UP000708347">
    <property type="component" value="Unassembled WGS sequence"/>
</dbReference>
<evidence type="ECO:0000313" key="4">
    <source>
        <dbReference type="Proteomes" id="UP000708347"/>
    </source>
</evidence>
<protein>
    <submittedName>
        <fullName evidence="3">Glycoside hydrolase</fullName>
    </submittedName>
</protein>
<proteinExistence type="predicted"/>
<gene>
    <name evidence="3" type="ORF">FEG63_19320</name>
</gene>
<evidence type="ECO:0000259" key="2">
    <source>
        <dbReference type="Pfam" id="PF26571"/>
    </source>
</evidence>
<dbReference type="EMBL" id="VBSB01000010">
    <property type="protein sequence ID" value="NTY61701.1"/>
    <property type="molecule type" value="Genomic_DNA"/>
</dbReference>
<evidence type="ECO:0000313" key="3">
    <source>
        <dbReference type="EMBL" id="NTY61701.1"/>
    </source>
</evidence>
<sequence>MRHTLRRTAVSVATGFVVLAASIVQNVWADPASDALAQLNKLSSEAVQTREAVTAAQRDVDRRLADQTAAEERHLADQAAFDAANAELVPYQAEVDRLAAITYMSGGTGQFVAVLTATSPQDLIDRLSLQKAIAGMTADQMKALRAARDRAAAAADASEVSAAEARAAAERAALVRADLQTKWSDLRRQILAAEAQYAALTPQQQSMVDTAAAAVAATDVPAAQPPGDIAPPPLAAMPVDIPEALPVGVANEAGLQANTVVAARAISAQFPQIATIDGVRPDSKPWHPRGLAIDVMIPNSGSPEGIALGDAILAFVLGNAGRFGLQDAIWRGTYYTPGGPAGSGYGHFDHVHVTTTPRG</sequence>
<reference evidence="3 4" key="1">
    <citation type="submission" date="2019-05" db="EMBL/GenBank/DDBJ databases">
        <title>Mycolicibacterium sphagni ENV482 genome assembly.</title>
        <authorList>
            <person name="Chen W."/>
            <person name="Faulkner N.W."/>
            <person name="Hyman M.R."/>
        </authorList>
    </citation>
    <scope>NUCLEOTIDE SEQUENCE [LARGE SCALE GENOMIC DNA]</scope>
    <source>
        <strain evidence="3 4">ENV482</strain>
    </source>
</reference>
<name>A0ABX2JVD0_9MYCO</name>
<keyword evidence="1" id="KW-0732">Signal</keyword>
<dbReference type="Gene3D" id="6.10.250.3150">
    <property type="match status" value="1"/>
</dbReference>
<dbReference type="Pfam" id="PF26571">
    <property type="entry name" value="VldE"/>
    <property type="match status" value="1"/>
</dbReference>
<keyword evidence="3" id="KW-0378">Hydrolase</keyword>
<feature type="domain" description="ARB-07466-like C-terminal" evidence="2">
    <location>
        <begin position="252"/>
        <end position="342"/>
    </location>
</feature>
<accession>A0ABX2JVD0</accession>
<dbReference type="GO" id="GO:0016787">
    <property type="term" value="F:hydrolase activity"/>
    <property type="evidence" value="ECO:0007669"/>
    <property type="project" value="UniProtKB-KW"/>
</dbReference>
<dbReference type="RefSeq" id="WP_174399411.1">
    <property type="nucleotide sequence ID" value="NZ_VBSB01000010.1"/>
</dbReference>
<organism evidence="3 4">
    <name type="scientific">Mycolicibacterium sphagni</name>
    <dbReference type="NCBI Taxonomy" id="1786"/>
    <lineage>
        <taxon>Bacteria</taxon>
        <taxon>Bacillati</taxon>
        <taxon>Actinomycetota</taxon>
        <taxon>Actinomycetes</taxon>
        <taxon>Mycobacteriales</taxon>
        <taxon>Mycobacteriaceae</taxon>
        <taxon>Mycolicibacterium</taxon>
    </lineage>
</organism>
<feature type="chain" id="PRO_5046285577" evidence="1">
    <location>
        <begin position="30"/>
        <end position="359"/>
    </location>
</feature>
<comment type="caution">
    <text evidence="3">The sequence shown here is derived from an EMBL/GenBank/DDBJ whole genome shotgun (WGS) entry which is preliminary data.</text>
</comment>
<dbReference type="InterPro" id="IPR058593">
    <property type="entry name" value="ARB_07466-like_C"/>
</dbReference>